<dbReference type="InterPro" id="IPR004546">
    <property type="entry name" value="Restrct_endonuc_T1M"/>
</dbReference>
<dbReference type="InterPro" id="IPR038333">
    <property type="entry name" value="T1MK-like_N_sf"/>
</dbReference>
<organism evidence="11 12">
    <name type="scientific">Shewanella morhuae</name>
    <dbReference type="NCBI Taxonomy" id="365591"/>
    <lineage>
        <taxon>Bacteria</taxon>
        <taxon>Pseudomonadati</taxon>
        <taxon>Pseudomonadota</taxon>
        <taxon>Gammaproteobacteria</taxon>
        <taxon>Alteromonadales</taxon>
        <taxon>Shewanellaceae</taxon>
        <taxon>Shewanella</taxon>
    </lineage>
</organism>
<reference evidence="11 12" key="1">
    <citation type="submission" date="2018-03" db="EMBL/GenBank/DDBJ databases">
        <authorList>
            <person name="Dailey F.E."/>
        </authorList>
    </citation>
    <scope>NUCLEOTIDE SEQUENCE [LARGE SCALE GENOMIC DNA]</scope>
    <source>
        <strain evidence="11 12">CW7</strain>
    </source>
</reference>
<dbReference type="Pfam" id="PF12161">
    <property type="entry name" value="HsdM_N"/>
    <property type="match status" value="1"/>
</dbReference>
<dbReference type="Pfam" id="PF02384">
    <property type="entry name" value="N6_Mtase"/>
    <property type="match status" value="1"/>
</dbReference>
<keyword evidence="3" id="KW-0489">Methyltransferase</keyword>
<dbReference type="InterPro" id="IPR002052">
    <property type="entry name" value="DNA_methylase_N6_adenine_CS"/>
</dbReference>
<dbReference type="InterPro" id="IPR003356">
    <property type="entry name" value="DNA_methylase_A-5"/>
</dbReference>
<comment type="similarity">
    <text evidence="1">Belongs to the N(4)/N(6)-methyltransferase family.</text>
</comment>
<dbReference type="EMBL" id="PYSG01000003">
    <property type="protein sequence ID" value="PTA48661.1"/>
    <property type="molecule type" value="Genomic_DNA"/>
</dbReference>
<dbReference type="NCBIfam" id="TIGR00497">
    <property type="entry name" value="hsdM"/>
    <property type="match status" value="1"/>
</dbReference>
<dbReference type="InterPro" id="IPR022749">
    <property type="entry name" value="D12N6_MeTrfase_N"/>
</dbReference>
<feature type="domain" description="DNA methylase adenine-specific" evidence="9">
    <location>
        <begin position="178"/>
        <end position="502"/>
    </location>
</feature>
<proteinExistence type="inferred from homology"/>
<reference evidence="11 12" key="2">
    <citation type="submission" date="2018-04" db="EMBL/GenBank/DDBJ databases">
        <title>Genomic sequence of a freshwater isolate of Shewanella morhuae.</title>
        <authorList>
            <person name="Castillo D.E."/>
            <person name="Gram L."/>
        </authorList>
    </citation>
    <scope>NUCLEOTIDE SEQUENCE [LARGE SCALE GENOMIC DNA]</scope>
    <source>
        <strain evidence="11 12">CW7</strain>
    </source>
</reference>
<dbReference type="SUPFAM" id="SSF53335">
    <property type="entry name" value="S-adenosyl-L-methionine-dependent methyltransferases"/>
    <property type="match status" value="1"/>
</dbReference>
<evidence type="ECO:0000313" key="11">
    <source>
        <dbReference type="EMBL" id="PTA48661.1"/>
    </source>
</evidence>
<feature type="domain" description="N6 adenine-specific DNA methyltransferase N-terminal" evidence="10">
    <location>
        <begin position="9"/>
        <end position="168"/>
    </location>
</feature>
<comment type="catalytic activity">
    <reaction evidence="7">
        <text>a 2'-deoxyadenosine in DNA + S-adenosyl-L-methionine = an N(6)-methyl-2'-deoxyadenosine in DNA + S-adenosyl-L-homocysteine + H(+)</text>
        <dbReference type="Rhea" id="RHEA:15197"/>
        <dbReference type="Rhea" id="RHEA-COMP:12418"/>
        <dbReference type="Rhea" id="RHEA-COMP:12419"/>
        <dbReference type="ChEBI" id="CHEBI:15378"/>
        <dbReference type="ChEBI" id="CHEBI:57856"/>
        <dbReference type="ChEBI" id="CHEBI:59789"/>
        <dbReference type="ChEBI" id="CHEBI:90615"/>
        <dbReference type="ChEBI" id="CHEBI:90616"/>
        <dbReference type="EC" id="2.1.1.72"/>
    </reaction>
</comment>
<keyword evidence="12" id="KW-1185">Reference proteome</keyword>
<evidence type="ECO:0000256" key="6">
    <source>
        <dbReference type="ARBA" id="ARBA00022747"/>
    </source>
</evidence>
<dbReference type="PROSITE" id="PS00092">
    <property type="entry name" value="N6_MTASE"/>
    <property type="match status" value="1"/>
</dbReference>
<sequence>MTQEQLKDLGKTLWDIADSLRGAMNADDFRDYMLSFLFLRYLSDNYETAAQKELGRDYPALAKDDKTAPLSLWYTDNSEDVAEFEKQMRRKLHYVIEPRHLWTSIAELARMQSNELLQTLEAGFKYIEEQSFDSSFKGLFSEINLNSEKLGKTPADRNKKLCTIIQKISEGIAEFSTNSDILGDAYEYLIGEFAAGSGKKAGEFYTPQPISTILSEIVTLDSQEPKTGKKKKLDKVLDFACGSGSLLLNVRKHIVDAGGSVGKIYGQEKNITTFNLARMNMLLHGVKDTEFDIHHGDTLLNDWDILSERNPAKKLKCDAVVANPPFSYRWDPSEAQGEDFRFKSHGLAPKSAADFAFLLHGFHFLSDEGTMAIILPHGVLFRGGAEQRIRTKLLNDGHIDTVIGLPANLFFSTGIPVCIIVLKKCKKYDDVLFINASEHYEKGKRQNRLREGKGDEPNDIKKIVETYQFRSEEERYSRRVSMAEIEKNDFNLNISRYVSTAKDAVKIDLAKEQQKLVEIENSIEVALKKHNAFLSELGLSLLPGEPKKN</sequence>
<dbReference type="Gene3D" id="3.40.50.150">
    <property type="entry name" value="Vaccinia Virus protein VP39"/>
    <property type="match status" value="1"/>
</dbReference>
<evidence type="ECO:0000256" key="8">
    <source>
        <dbReference type="SAM" id="Coils"/>
    </source>
</evidence>
<evidence type="ECO:0000256" key="2">
    <source>
        <dbReference type="ARBA" id="ARBA00011900"/>
    </source>
</evidence>
<dbReference type="InterPro" id="IPR051537">
    <property type="entry name" value="DNA_Adenine_Mtase"/>
</dbReference>
<dbReference type="Proteomes" id="UP000240506">
    <property type="component" value="Unassembled WGS sequence"/>
</dbReference>
<keyword evidence="4" id="KW-0808">Transferase</keyword>
<accession>A0ABX5HQ78</accession>
<protein>
    <recommendedName>
        <fullName evidence="2">site-specific DNA-methyltransferase (adenine-specific)</fullName>
        <ecNumber evidence="2">2.1.1.72</ecNumber>
    </recommendedName>
</protein>
<dbReference type="Gene3D" id="1.20.1260.30">
    <property type="match status" value="1"/>
</dbReference>
<evidence type="ECO:0000256" key="3">
    <source>
        <dbReference type="ARBA" id="ARBA00022603"/>
    </source>
</evidence>
<dbReference type="PRINTS" id="PR00507">
    <property type="entry name" value="N12N6MTFRASE"/>
</dbReference>
<evidence type="ECO:0000313" key="12">
    <source>
        <dbReference type="Proteomes" id="UP000240506"/>
    </source>
</evidence>
<dbReference type="EC" id="2.1.1.72" evidence="2"/>
<feature type="coiled-coil region" evidence="8">
    <location>
        <begin position="502"/>
        <end position="529"/>
    </location>
</feature>
<evidence type="ECO:0000256" key="4">
    <source>
        <dbReference type="ARBA" id="ARBA00022679"/>
    </source>
</evidence>
<evidence type="ECO:0000256" key="5">
    <source>
        <dbReference type="ARBA" id="ARBA00022691"/>
    </source>
</evidence>
<comment type="caution">
    <text evidence="11">The sequence shown here is derived from an EMBL/GenBank/DDBJ whole genome shotgun (WGS) entry which is preliminary data.</text>
</comment>
<evidence type="ECO:0000259" key="10">
    <source>
        <dbReference type="Pfam" id="PF12161"/>
    </source>
</evidence>
<keyword evidence="5" id="KW-0949">S-adenosyl-L-methionine</keyword>
<dbReference type="PANTHER" id="PTHR42933:SF1">
    <property type="entry name" value="SITE-SPECIFIC DNA-METHYLTRANSFERASE (ADENINE-SPECIFIC)"/>
    <property type="match status" value="1"/>
</dbReference>
<dbReference type="InterPro" id="IPR029063">
    <property type="entry name" value="SAM-dependent_MTases_sf"/>
</dbReference>
<evidence type="ECO:0000256" key="7">
    <source>
        <dbReference type="ARBA" id="ARBA00047942"/>
    </source>
</evidence>
<keyword evidence="8" id="KW-0175">Coiled coil</keyword>
<keyword evidence="6" id="KW-0680">Restriction system</keyword>
<evidence type="ECO:0000256" key="1">
    <source>
        <dbReference type="ARBA" id="ARBA00006594"/>
    </source>
</evidence>
<evidence type="ECO:0000259" key="9">
    <source>
        <dbReference type="Pfam" id="PF02384"/>
    </source>
</evidence>
<gene>
    <name evidence="11" type="ORF">C9I43_16430</name>
</gene>
<name>A0ABX5HQ78_9GAMM</name>
<dbReference type="PANTHER" id="PTHR42933">
    <property type="entry name" value="SLR6095 PROTEIN"/>
    <property type="match status" value="1"/>
</dbReference>
<dbReference type="RefSeq" id="WP_107884558.1">
    <property type="nucleotide sequence ID" value="NZ_PYSG01000003.1"/>
</dbReference>